<dbReference type="EMBL" id="ML976988">
    <property type="protein sequence ID" value="KAF1957875.1"/>
    <property type="molecule type" value="Genomic_DNA"/>
</dbReference>
<dbReference type="InterPro" id="IPR020846">
    <property type="entry name" value="MFS_dom"/>
</dbReference>
<keyword evidence="4 6" id="KW-1133">Transmembrane helix</keyword>
<feature type="transmembrane region" description="Helical" evidence="6">
    <location>
        <begin position="448"/>
        <end position="471"/>
    </location>
</feature>
<dbReference type="PANTHER" id="PTHR48022:SF15">
    <property type="entry name" value="ALPHA-GLUCOSIDE TRANSPORTER, PUTATIVE (AFU_ORTHOLOGUE AFUA_5G00500)-RELATED"/>
    <property type="match status" value="1"/>
</dbReference>
<dbReference type="InterPro" id="IPR005829">
    <property type="entry name" value="Sugar_transporter_CS"/>
</dbReference>
<evidence type="ECO:0000256" key="3">
    <source>
        <dbReference type="ARBA" id="ARBA00022692"/>
    </source>
</evidence>
<evidence type="ECO:0000256" key="6">
    <source>
        <dbReference type="SAM" id="Phobius"/>
    </source>
</evidence>
<dbReference type="OrthoDB" id="2544694at2759"/>
<sequence>MASPQIDKKHPDTVDHAVSDQGISGDLKDLSATAVAQGQALSGYEHLSVWETVWAFKMCSFLCFLAAVSAATEGYQISLMGNIVANPGFARQFGTQIGADGEKVLASSVLSTWGSVGSCFQMLGQLSISFVSNRFGRKVAMFFFWTTLLASVICEVVSRDWKVFLVSKILGGYGVGCMQATVPLYITEVAPTGARGALLMVYMFWWVTGQFFAPVALQVMSKSAPNNWLTPIYTQFGQVGLMLMIYLVLPESPAWYVGRGKINLAKKSLRFIYRGVKDFDFEHHIHLLVINIEHERAAANEQKGVKWYAIFQGRDRFRTIISAWPLLTQQFIGLGVFFTYGTYFFQQAGIEDPFRVTCITTGINIAATMVIIYLADVIGRRLIACCGTTVCMVCNIGVGILGVVPKGTVSDNLLVVFAVFWNVGLICNGASAYAYLNETSSQRLRTYTAGFANGLVTPTGIVLGVLVPYMLNANQWNWGLKTCWFFTGLGMPFTVAMWFLLPETKGRTTAELDELFERKIKPWRFHKTATLTESLVEMKNDHPSVEMVEDAAAQGRSV</sequence>
<evidence type="ECO:0000313" key="8">
    <source>
        <dbReference type="EMBL" id="KAF1957875.1"/>
    </source>
</evidence>
<evidence type="ECO:0000256" key="4">
    <source>
        <dbReference type="ARBA" id="ARBA00022989"/>
    </source>
</evidence>
<dbReference type="Pfam" id="PF00083">
    <property type="entry name" value="Sugar_tr"/>
    <property type="match status" value="1"/>
</dbReference>
<protein>
    <submittedName>
        <fullName evidence="8">General substrate transporter</fullName>
    </submittedName>
</protein>
<feature type="transmembrane region" description="Helical" evidence="6">
    <location>
        <begin position="483"/>
        <end position="501"/>
    </location>
</feature>
<evidence type="ECO:0000256" key="2">
    <source>
        <dbReference type="ARBA" id="ARBA00010992"/>
    </source>
</evidence>
<gene>
    <name evidence="8" type="ORF">CC80DRAFT_442882</name>
</gene>
<feature type="transmembrane region" description="Helical" evidence="6">
    <location>
        <begin position="354"/>
        <end position="375"/>
    </location>
</feature>
<name>A0A6A5TZ25_9PLEO</name>
<evidence type="ECO:0000256" key="1">
    <source>
        <dbReference type="ARBA" id="ARBA00004141"/>
    </source>
</evidence>
<evidence type="ECO:0000313" key="9">
    <source>
        <dbReference type="Proteomes" id="UP000800035"/>
    </source>
</evidence>
<comment type="similarity">
    <text evidence="2">Belongs to the major facilitator superfamily. Sugar transporter (TC 2.A.1.1) family.</text>
</comment>
<dbReference type="InterPro" id="IPR005828">
    <property type="entry name" value="MFS_sugar_transport-like"/>
</dbReference>
<proteinExistence type="inferred from homology"/>
<feature type="domain" description="Major facilitator superfamily (MFS) profile" evidence="7">
    <location>
        <begin position="62"/>
        <end position="505"/>
    </location>
</feature>
<evidence type="ECO:0000256" key="5">
    <source>
        <dbReference type="ARBA" id="ARBA00023136"/>
    </source>
</evidence>
<dbReference type="InterPro" id="IPR036259">
    <property type="entry name" value="MFS_trans_sf"/>
</dbReference>
<dbReference type="PROSITE" id="PS50850">
    <property type="entry name" value="MFS"/>
    <property type="match status" value="1"/>
</dbReference>
<keyword evidence="5 6" id="KW-0472">Membrane</keyword>
<reference evidence="8" key="1">
    <citation type="journal article" date="2020" name="Stud. Mycol.">
        <title>101 Dothideomycetes genomes: a test case for predicting lifestyles and emergence of pathogens.</title>
        <authorList>
            <person name="Haridas S."/>
            <person name="Albert R."/>
            <person name="Binder M."/>
            <person name="Bloem J."/>
            <person name="Labutti K."/>
            <person name="Salamov A."/>
            <person name="Andreopoulos B."/>
            <person name="Baker S."/>
            <person name="Barry K."/>
            <person name="Bills G."/>
            <person name="Bluhm B."/>
            <person name="Cannon C."/>
            <person name="Castanera R."/>
            <person name="Culley D."/>
            <person name="Daum C."/>
            <person name="Ezra D."/>
            <person name="Gonzalez J."/>
            <person name="Henrissat B."/>
            <person name="Kuo A."/>
            <person name="Liang C."/>
            <person name="Lipzen A."/>
            <person name="Lutzoni F."/>
            <person name="Magnuson J."/>
            <person name="Mondo S."/>
            <person name="Nolan M."/>
            <person name="Ohm R."/>
            <person name="Pangilinan J."/>
            <person name="Park H.-J."/>
            <person name="Ramirez L."/>
            <person name="Alfaro M."/>
            <person name="Sun H."/>
            <person name="Tritt A."/>
            <person name="Yoshinaga Y."/>
            <person name="Zwiers L.-H."/>
            <person name="Turgeon B."/>
            <person name="Goodwin S."/>
            <person name="Spatafora J."/>
            <person name="Crous P."/>
            <person name="Grigoriev I."/>
        </authorList>
    </citation>
    <scope>NUCLEOTIDE SEQUENCE</scope>
    <source>
        <strain evidence="8">CBS 675.92</strain>
    </source>
</reference>
<comment type="subcellular location">
    <subcellularLocation>
        <location evidence="1">Membrane</location>
        <topology evidence="1">Multi-pass membrane protein</topology>
    </subcellularLocation>
</comment>
<dbReference type="FunFam" id="1.20.1250.20:FF:000078">
    <property type="entry name" value="MFS maltose transporter, putative"/>
    <property type="match status" value="1"/>
</dbReference>
<dbReference type="Gene3D" id="1.20.1250.20">
    <property type="entry name" value="MFS general substrate transporter like domains"/>
    <property type="match status" value="1"/>
</dbReference>
<organism evidence="8 9">
    <name type="scientific">Byssothecium circinans</name>
    <dbReference type="NCBI Taxonomy" id="147558"/>
    <lineage>
        <taxon>Eukaryota</taxon>
        <taxon>Fungi</taxon>
        <taxon>Dikarya</taxon>
        <taxon>Ascomycota</taxon>
        <taxon>Pezizomycotina</taxon>
        <taxon>Dothideomycetes</taxon>
        <taxon>Pleosporomycetidae</taxon>
        <taxon>Pleosporales</taxon>
        <taxon>Massarineae</taxon>
        <taxon>Massarinaceae</taxon>
        <taxon>Byssothecium</taxon>
    </lineage>
</organism>
<dbReference type="SUPFAM" id="SSF103473">
    <property type="entry name" value="MFS general substrate transporter"/>
    <property type="match status" value="1"/>
</dbReference>
<feature type="transmembrane region" description="Helical" evidence="6">
    <location>
        <begin position="198"/>
        <end position="220"/>
    </location>
</feature>
<feature type="transmembrane region" description="Helical" evidence="6">
    <location>
        <begin position="164"/>
        <end position="186"/>
    </location>
</feature>
<dbReference type="PANTHER" id="PTHR48022">
    <property type="entry name" value="PLASTIDIC GLUCOSE TRANSPORTER 4"/>
    <property type="match status" value="1"/>
</dbReference>
<feature type="transmembrane region" description="Helical" evidence="6">
    <location>
        <begin position="413"/>
        <end position="436"/>
    </location>
</feature>
<dbReference type="GO" id="GO:0005351">
    <property type="term" value="F:carbohydrate:proton symporter activity"/>
    <property type="evidence" value="ECO:0007669"/>
    <property type="project" value="TreeGrafter"/>
</dbReference>
<keyword evidence="3 6" id="KW-0812">Transmembrane</keyword>
<dbReference type="Proteomes" id="UP000800035">
    <property type="component" value="Unassembled WGS sequence"/>
</dbReference>
<accession>A0A6A5TZ25</accession>
<dbReference type="PROSITE" id="PS00216">
    <property type="entry name" value="SUGAR_TRANSPORT_1"/>
    <property type="match status" value="1"/>
</dbReference>
<feature type="transmembrane region" description="Helical" evidence="6">
    <location>
        <begin position="321"/>
        <end position="342"/>
    </location>
</feature>
<feature type="transmembrane region" description="Helical" evidence="6">
    <location>
        <begin position="139"/>
        <end position="158"/>
    </location>
</feature>
<keyword evidence="9" id="KW-1185">Reference proteome</keyword>
<feature type="transmembrane region" description="Helical" evidence="6">
    <location>
        <begin position="232"/>
        <end position="249"/>
    </location>
</feature>
<evidence type="ECO:0000259" key="7">
    <source>
        <dbReference type="PROSITE" id="PS50850"/>
    </source>
</evidence>
<feature type="transmembrane region" description="Helical" evidence="6">
    <location>
        <begin position="382"/>
        <end position="401"/>
    </location>
</feature>
<dbReference type="AlphaFoldDB" id="A0A6A5TZ25"/>
<dbReference type="GO" id="GO:0016020">
    <property type="term" value="C:membrane"/>
    <property type="evidence" value="ECO:0007669"/>
    <property type="project" value="UniProtKB-SubCell"/>
</dbReference>
<dbReference type="InterPro" id="IPR050360">
    <property type="entry name" value="MFS_Sugar_Transporters"/>
</dbReference>